<proteinExistence type="inferred from homology"/>
<dbReference type="InterPro" id="IPR036396">
    <property type="entry name" value="Cyt_P450_sf"/>
</dbReference>
<evidence type="ECO:0000313" key="19">
    <source>
        <dbReference type="Proteomes" id="UP000004994"/>
    </source>
</evidence>
<dbReference type="GO" id="GO:0046345">
    <property type="term" value="P:abscisic acid catabolic process"/>
    <property type="evidence" value="ECO:0007669"/>
    <property type="project" value="UniProtKB-ARBA"/>
</dbReference>
<evidence type="ECO:0000256" key="12">
    <source>
        <dbReference type="ARBA" id="ARBA00050609"/>
    </source>
</evidence>
<feature type="transmembrane region" description="Helical" evidence="17">
    <location>
        <begin position="6"/>
        <end position="23"/>
    </location>
</feature>
<dbReference type="GO" id="GO:0009414">
    <property type="term" value="P:response to water deprivation"/>
    <property type="evidence" value="ECO:0007669"/>
    <property type="project" value="UniProtKB-ARBA"/>
</dbReference>
<dbReference type="PANTHER" id="PTHR24286">
    <property type="entry name" value="CYTOCHROME P450 26"/>
    <property type="match status" value="1"/>
</dbReference>
<protein>
    <recommendedName>
        <fullName evidence="14">(+)-abscisic acid 8'-hydroxylase</fullName>
        <ecNumber evidence="14">1.14.14.137</ecNumber>
    </recommendedName>
</protein>
<keyword evidence="9 15" id="KW-0408">Iron</keyword>
<dbReference type="EnsemblPlants" id="Solyc01g108210.3.1">
    <property type="protein sequence ID" value="Solyc01g108210.3.1"/>
    <property type="gene ID" value="Solyc01g108210.3"/>
</dbReference>
<dbReference type="SUPFAM" id="SSF48264">
    <property type="entry name" value="Cytochrome P450"/>
    <property type="match status" value="1"/>
</dbReference>
<evidence type="ECO:0000256" key="9">
    <source>
        <dbReference type="ARBA" id="ARBA00023004"/>
    </source>
</evidence>
<feature type="binding site" description="axial binding residue" evidence="15">
    <location>
        <position position="419"/>
    </location>
    <ligand>
        <name>heme</name>
        <dbReference type="ChEBI" id="CHEBI:30413"/>
    </ligand>
    <ligandPart>
        <name>Fe</name>
        <dbReference type="ChEBI" id="CHEBI:18248"/>
    </ligandPart>
</feature>
<evidence type="ECO:0000256" key="13">
    <source>
        <dbReference type="ARBA" id="ARBA00060633"/>
    </source>
</evidence>
<keyword evidence="8 16" id="KW-0560">Oxidoreductase</keyword>
<evidence type="ECO:0000256" key="17">
    <source>
        <dbReference type="SAM" id="Phobius"/>
    </source>
</evidence>
<dbReference type="Proteomes" id="UP000004994">
    <property type="component" value="Chromosome 1"/>
</dbReference>
<comment type="cofactor">
    <cofactor evidence="1 15">
        <name>heme</name>
        <dbReference type="ChEBI" id="CHEBI:30413"/>
    </cofactor>
</comment>
<evidence type="ECO:0000256" key="15">
    <source>
        <dbReference type="PIRSR" id="PIRSR602401-1"/>
    </source>
</evidence>
<evidence type="ECO:0000313" key="18">
    <source>
        <dbReference type="EnsemblPlants" id="Solyc01g108210.3.1"/>
    </source>
</evidence>
<evidence type="ECO:0000256" key="3">
    <source>
        <dbReference type="ARBA" id="ARBA00010617"/>
    </source>
</evidence>
<evidence type="ECO:0000256" key="2">
    <source>
        <dbReference type="ARBA" id="ARBA00004167"/>
    </source>
</evidence>
<dbReference type="FunFam" id="1.10.630.10:FF:000014">
    <property type="entry name" value="Abscisic acid 8"/>
    <property type="match status" value="1"/>
</dbReference>
<dbReference type="AlphaFoldDB" id="A0A3Q7EU02"/>
<reference evidence="18" key="1">
    <citation type="journal article" date="2012" name="Nature">
        <title>The tomato genome sequence provides insights into fleshy fruit evolution.</title>
        <authorList>
            <consortium name="Tomato Genome Consortium"/>
        </authorList>
    </citation>
    <scope>NUCLEOTIDE SEQUENCE [LARGE SCALE GENOMIC DNA]</scope>
    <source>
        <strain evidence="18">cv. Heinz 1706</strain>
    </source>
</reference>
<keyword evidence="11 17" id="KW-0472">Membrane</keyword>
<comment type="catalytic activity">
    <reaction evidence="12">
        <text>2-cis-(+)-abscisate + reduced [NADPH--hemoprotein reductase] + O2 = (+)-8'-hydroxyabscisate + oxidized [NADPH--hemoprotein reductase] + H2O + H(+)</text>
        <dbReference type="Rhea" id="RHEA:12897"/>
        <dbReference type="Rhea" id="RHEA-COMP:11964"/>
        <dbReference type="Rhea" id="RHEA-COMP:11965"/>
        <dbReference type="ChEBI" id="CHEBI:15377"/>
        <dbReference type="ChEBI" id="CHEBI:15378"/>
        <dbReference type="ChEBI" id="CHEBI:15379"/>
        <dbReference type="ChEBI" id="CHEBI:37569"/>
        <dbReference type="ChEBI" id="CHEBI:57618"/>
        <dbReference type="ChEBI" id="CHEBI:58210"/>
        <dbReference type="ChEBI" id="CHEBI:58490"/>
        <dbReference type="EC" id="1.14.14.137"/>
    </reaction>
</comment>
<evidence type="ECO:0000256" key="14">
    <source>
        <dbReference type="ARBA" id="ARBA00066338"/>
    </source>
</evidence>
<dbReference type="PaxDb" id="4081-Solyc01g108210.2.1"/>
<keyword evidence="19" id="KW-1185">Reference proteome</keyword>
<dbReference type="InterPro" id="IPR002401">
    <property type="entry name" value="Cyt_P450_E_grp-I"/>
</dbReference>
<sequence>MENISCSIYVLFFLIALLLYYHSSLKKSKWTNLQKAKLPPGSMGWPYIGETLQLYSQDPSVLFANKQKRYGDIFKTHILGYPCVMLASPEAARFVLLTYAHLFKPTFPKSKERLIGPSALFFYQGNYHSRLRKVVQSSLAPEALRKLIPEIEDLAISALELWAEKNQTINTFRVMKKFSFEVGILALFGQLDAKYKEELNKNYSIVEKGYNSFPTNLPGTAYYKAMVARRKLNQILSEIISERKEKKTVEKDLLCHLLNFKDEKGKNLTEYQIADNVIGVLFAAQDTTASALTWILKYISDDQKLLETVKAEQRTIYESNGGKKPLTWAQTRNMSLTYRVILESLRMSSIISFTFREAVVDVEYDGYLIPKGWKVMPLFRNIHHNSEFFADPQNFDASRFEVAPKPNTYMPFGNGAHACPGNELAKLEMLILIHHLVTKFRFDNDIIFASKFITYIILSGKSKFPKEYNIAHSQYLSMDSLLGSGRKQEAKETPRKQMPPDKN</sequence>
<dbReference type="GO" id="GO:0009737">
    <property type="term" value="P:response to abscisic acid"/>
    <property type="evidence" value="ECO:0007669"/>
    <property type="project" value="UniProtKB-ARBA"/>
</dbReference>
<accession>A0A3Q7EU02</accession>
<dbReference type="PRINTS" id="PR00463">
    <property type="entry name" value="EP450I"/>
</dbReference>
<dbReference type="OMA" id="AHMCLGL"/>
<keyword evidence="6 15" id="KW-0479">Metal-binding</keyword>
<dbReference type="GO" id="GO:0005506">
    <property type="term" value="F:iron ion binding"/>
    <property type="evidence" value="ECO:0007669"/>
    <property type="project" value="InterPro"/>
</dbReference>
<dbReference type="GO" id="GO:0010295">
    <property type="term" value="F:(+)-abscisic acid 8'-hydroxylase activity"/>
    <property type="evidence" value="ECO:0000318"/>
    <property type="project" value="GO_Central"/>
</dbReference>
<organism evidence="18">
    <name type="scientific">Solanum lycopersicum</name>
    <name type="common">Tomato</name>
    <name type="synonym">Lycopersicon esculentum</name>
    <dbReference type="NCBI Taxonomy" id="4081"/>
    <lineage>
        <taxon>Eukaryota</taxon>
        <taxon>Viridiplantae</taxon>
        <taxon>Streptophyta</taxon>
        <taxon>Embryophyta</taxon>
        <taxon>Tracheophyta</taxon>
        <taxon>Spermatophyta</taxon>
        <taxon>Magnoliopsida</taxon>
        <taxon>eudicotyledons</taxon>
        <taxon>Gunneridae</taxon>
        <taxon>Pentapetalae</taxon>
        <taxon>asterids</taxon>
        <taxon>lamiids</taxon>
        <taxon>Solanales</taxon>
        <taxon>Solanaceae</taxon>
        <taxon>Solanoideae</taxon>
        <taxon>Solaneae</taxon>
        <taxon>Solanum</taxon>
        <taxon>Solanum subgen. Lycopersicon</taxon>
    </lineage>
</organism>
<dbReference type="EC" id="1.14.14.137" evidence="14"/>
<name>A0A3Q7EU02_SOLLC</name>
<dbReference type="InterPro" id="IPR017972">
    <property type="entry name" value="Cyt_P450_CS"/>
</dbReference>
<keyword evidence="5 17" id="KW-0812">Transmembrane</keyword>
<keyword evidence="4 15" id="KW-0349">Heme</keyword>
<reference evidence="18" key="2">
    <citation type="submission" date="2019-01" db="UniProtKB">
        <authorList>
            <consortium name="EnsemblPlants"/>
        </authorList>
    </citation>
    <scope>IDENTIFICATION</scope>
    <source>
        <strain evidence="18">cv. Heinz 1706</strain>
    </source>
</reference>
<dbReference type="PANTHER" id="PTHR24286:SF375">
    <property type="entry name" value="ABSCISIC ACID 8'-HYDROXYLASE 4-LIKE"/>
    <property type="match status" value="1"/>
</dbReference>
<comment type="pathway">
    <text evidence="13">Plant hormone degradation; abscisic acid degradation.</text>
</comment>
<evidence type="ECO:0000256" key="10">
    <source>
        <dbReference type="ARBA" id="ARBA00023033"/>
    </source>
</evidence>
<dbReference type="PRINTS" id="PR00385">
    <property type="entry name" value="P450"/>
</dbReference>
<comment type="similarity">
    <text evidence="3 16">Belongs to the cytochrome P450 family.</text>
</comment>
<dbReference type="InParanoid" id="A0A3Q7EU02"/>
<evidence type="ECO:0000256" key="6">
    <source>
        <dbReference type="ARBA" id="ARBA00022723"/>
    </source>
</evidence>
<dbReference type="Pfam" id="PF00067">
    <property type="entry name" value="p450"/>
    <property type="match status" value="1"/>
</dbReference>
<evidence type="ECO:0000256" key="11">
    <source>
        <dbReference type="ARBA" id="ARBA00023136"/>
    </source>
</evidence>
<dbReference type="STRING" id="4081.A0A3Q7EU02"/>
<keyword evidence="10 16" id="KW-0503">Monooxygenase</keyword>
<dbReference type="PROSITE" id="PS00086">
    <property type="entry name" value="CYTOCHROME_P450"/>
    <property type="match status" value="1"/>
</dbReference>
<evidence type="ECO:0000256" key="8">
    <source>
        <dbReference type="ARBA" id="ARBA00023002"/>
    </source>
</evidence>
<dbReference type="GO" id="GO:0020037">
    <property type="term" value="F:heme binding"/>
    <property type="evidence" value="ECO:0007669"/>
    <property type="project" value="InterPro"/>
</dbReference>
<evidence type="ECO:0000256" key="1">
    <source>
        <dbReference type="ARBA" id="ARBA00001971"/>
    </source>
</evidence>
<evidence type="ECO:0000256" key="16">
    <source>
        <dbReference type="RuleBase" id="RU000461"/>
    </source>
</evidence>
<comment type="subcellular location">
    <subcellularLocation>
        <location evidence="2">Membrane</location>
        <topology evidence="2">Single-pass membrane protein</topology>
    </subcellularLocation>
</comment>
<keyword evidence="7 17" id="KW-1133">Transmembrane helix</keyword>
<dbReference type="Gramene" id="Solyc01g108210.3.1">
    <property type="protein sequence ID" value="Solyc01g108210.3.1"/>
    <property type="gene ID" value="Solyc01g108210.3"/>
</dbReference>
<evidence type="ECO:0000256" key="4">
    <source>
        <dbReference type="ARBA" id="ARBA00022617"/>
    </source>
</evidence>
<dbReference type="Gene3D" id="1.10.630.10">
    <property type="entry name" value="Cytochrome P450"/>
    <property type="match status" value="1"/>
</dbReference>
<dbReference type="GO" id="GO:0016020">
    <property type="term" value="C:membrane"/>
    <property type="evidence" value="ECO:0007669"/>
    <property type="project" value="UniProtKB-SubCell"/>
</dbReference>
<dbReference type="InterPro" id="IPR001128">
    <property type="entry name" value="Cyt_P450"/>
</dbReference>
<evidence type="ECO:0000256" key="7">
    <source>
        <dbReference type="ARBA" id="ARBA00022989"/>
    </source>
</evidence>
<dbReference type="CDD" id="cd11043">
    <property type="entry name" value="CYP90-like"/>
    <property type="match status" value="1"/>
</dbReference>
<evidence type="ECO:0000256" key="5">
    <source>
        <dbReference type="ARBA" id="ARBA00022692"/>
    </source>
</evidence>